<dbReference type="InterPro" id="IPR034058">
    <property type="entry name" value="TagA/B/C/D_pept_dom"/>
</dbReference>
<gene>
    <name evidence="10" type="ORF">KCG49_15520</name>
</gene>
<dbReference type="InterPro" id="IPR000209">
    <property type="entry name" value="Peptidase_S8/S53_dom"/>
</dbReference>
<dbReference type="AlphaFoldDB" id="A0A9X1FB54"/>
<keyword evidence="11" id="KW-1185">Reference proteome</keyword>
<feature type="domain" description="Secretion system C-terminal sorting" evidence="9">
    <location>
        <begin position="579"/>
        <end position="658"/>
    </location>
</feature>
<dbReference type="Pfam" id="PF18962">
    <property type="entry name" value="Por_Secre_tail"/>
    <property type="match status" value="1"/>
</dbReference>
<evidence type="ECO:0000256" key="1">
    <source>
        <dbReference type="ARBA" id="ARBA00011073"/>
    </source>
</evidence>
<dbReference type="PROSITE" id="PS00138">
    <property type="entry name" value="SUBTILASE_SER"/>
    <property type="match status" value="1"/>
</dbReference>
<dbReference type="RefSeq" id="WP_218547816.1">
    <property type="nucleotide sequence ID" value="NZ_JAGSPD010000019.1"/>
</dbReference>
<protein>
    <submittedName>
        <fullName evidence="10">S8 family serine peptidase</fullName>
    </submittedName>
</protein>
<organism evidence="10 11">
    <name type="scientific">Winogradskyella luteola</name>
    <dbReference type="NCBI Taxonomy" id="2828330"/>
    <lineage>
        <taxon>Bacteria</taxon>
        <taxon>Pseudomonadati</taxon>
        <taxon>Bacteroidota</taxon>
        <taxon>Flavobacteriia</taxon>
        <taxon>Flavobacteriales</taxon>
        <taxon>Flavobacteriaceae</taxon>
        <taxon>Winogradskyella</taxon>
    </lineage>
</organism>
<dbReference type="InterPro" id="IPR023828">
    <property type="entry name" value="Peptidase_S8_Ser-AS"/>
</dbReference>
<dbReference type="Proteomes" id="UP001138894">
    <property type="component" value="Unassembled WGS sequence"/>
</dbReference>
<dbReference type="PROSITE" id="PS51892">
    <property type="entry name" value="SUBTILASE"/>
    <property type="match status" value="1"/>
</dbReference>
<evidence type="ECO:0000313" key="10">
    <source>
        <dbReference type="EMBL" id="MBV7270597.1"/>
    </source>
</evidence>
<dbReference type="PANTHER" id="PTHR43399:SF4">
    <property type="entry name" value="CELL WALL-ASSOCIATED PROTEASE"/>
    <property type="match status" value="1"/>
</dbReference>
<dbReference type="InterPro" id="IPR026444">
    <property type="entry name" value="Secre_tail"/>
</dbReference>
<keyword evidence="4" id="KW-0378">Hydrolase</keyword>
<comment type="similarity">
    <text evidence="1 6">Belongs to the peptidase S8 family.</text>
</comment>
<keyword evidence="2" id="KW-0645">Protease</keyword>
<dbReference type="GO" id="GO:0008236">
    <property type="term" value="F:serine-type peptidase activity"/>
    <property type="evidence" value="ECO:0007669"/>
    <property type="project" value="UniProtKB-KW"/>
</dbReference>
<dbReference type="PANTHER" id="PTHR43399">
    <property type="entry name" value="SUBTILISIN-RELATED"/>
    <property type="match status" value="1"/>
</dbReference>
<reference evidence="10" key="1">
    <citation type="submission" date="2021-04" db="EMBL/GenBank/DDBJ databases">
        <authorList>
            <person name="Pira H."/>
            <person name="Risdian C."/>
            <person name="Wink J."/>
        </authorList>
    </citation>
    <scope>NUCLEOTIDE SEQUENCE</scope>
    <source>
        <strain evidence="10">WHY3</strain>
    </source>
</reference>
<dbReference type="GO" id="GO:0006508">
    <property type="term" value="P:proteolysis"/>
    <property type="evidence" value="ECO:0007669"/>
    <property type="project" value="UniProtKB-KW"/>
</dbReference>
<feature type="chain" id="PRO_5040890447" evidence="7">
    <location>
        <begin position="21"/>
        <end position="659"/>
    </location>
</feature>
<evidence type="ECO:0000256" key="7">
    <source>
        <dbReference type="SAM" id="SignalP"/>
    </source>
</evidence>
<keyword evidence="3 7" id="KW-0732">Signal</keyword>
<name>A0A9X1FB54_9FLAO</name>
<comment type="caution">
    <text evidence="6">Lacks conserved residue(s) required for the propagation of feature annotation.</text>
</comment>
<evidence type="ECO:0000313" key="11">
    <source>
        <dbReference type="Proteomes" id="UP001138894"/>
    </source>
</evidence>
<comment type="caution">
    <text evidence="10">The sequence shown here is derived from an EMBL/GenBank/DDBJ whole genome shotgun (WGS) entry which is preliminary data.</text>
</comment>
<sequence length="659" mass="71199">MKNNLLTLTVLLLVGVFSYAQNNDTDRLSENNKELLEYLNERESKRKASVESFLRNNDNVPEFIYANGEIQSYLWKIIEGKPIYRSQDNVGAARATKTNQLMPGGSSNLDLDGSGITVGVWEVNIPQSNHVEFMNSGGTTSRVTMLDFTNQDGSNSESNHATHVIGTIAAKGDNSNSRGMAINSNIRSFNSISDEAEMAAEAGDPTNPILLSNHSYGAIFENLVPDNSWVLGAYVSSSRIIDVVGRNNPYYLSVWSAGNDGFAVNSDPLYAAYDKLSFSSTSKNNLVIANANPTVIEQPVFSGNYIISNLVINNSSSEGPTDDLRIKPDLAADGTNLESSIPFNAYGILTGTSMAAPNTTGSLALLQQYYNQLHGNYMLAATLKGLVCHTAIDDNANVGPDPIFGWGFLNAKASADAIADANSGEAIVDELTLDQGNTYTFTFTAQAGDKLSATICWTDMPGDAVLNSSGLNDQTPRLVNDLDLRLAKDGDTFLPWRLDLTGSGFSNSKGDNIRDNVERIDIDVPTSGMYTLTVSHKGTLEGNVGGPFDPQSQDFSLIITGSNLVLSVDENDLARNLSVYPNPSNGEFTISFQSNLNSNNNNVKVDVYDVQGRLVYDNTFANSSSVFKETIALNNAQPGIYMVNISEGNRTTSHKLVIK</sequence>
<dbReference type="Pfam" id="PF00082">
    <property type="entry name" value="Peptidase_S8"/>
    <property type="match status" value="1"/>
</dbReference>
<proteinExistence type="inferred from homology"/>
<feature type="signal peptide" evidence="7">
    <location>
        <begin position="1"/>
        <end position="20"/>
    </location>
</feature>
<evidence type="ECO:0000259" key="9">
    <source>
        <dbReference type="Pfam" id="PF18962"/>
    </source>
</evidence>
<evidence type="ECO:0000256" key="5">
    <source>
        <dbReference type="ARBA" id="ARBA00022825"/>
    </source>
</evidence>
<evidence type="ECO:0000256" key="4">
    <source>
        <dbReference type="ARBA" id="ARBA00022801"/>
    </source>
</evidence>
<dbReference type="InterPro" id="IPR051048">
    <property type="entry name" value="Peptidase_S8/S53_subtilisin"/>
</dbReference>
<evidence type="ECO:0000256" key="6">
    <source>
        <dbReference type="PROSITE-ProRule" id="PRU01240"/>
    </source>
</evidence>
<evidence type="ECO:0000256" key="2">
    <source>
        <dbReference type="ARBA" id="ARBA00022670"/>
    </source>
</evidence>
<accession>A0A9X1FB54</accession>
<dbReference type="CDD" id="cd04842">
    <property type="entry name" value="Peptidases_S8_Kp43_protease"/>
    <property type="match status" value="1"/>
</dbReference>
<keyword evidence="5" id="KW-0720">Serine protease</keyword>
<evidence type="ECO:0000259" key="8">
    <source>
        <dbReference type="Pfam" id="PF00082"/>
    </source>
</evidence>
<evidence type="ECO:0000256" key="3">
    <source>
        <dbReference type="ARBA" id="ARBA00022729"/>
    </source>
</evidence>
<dbReference type="EMBL" id="JAGSPD010000019">
    <property type="protein sequence ID" value="MBV7270597.1"/>
    <property type="molecule type" value="Genomic_DNA"/>
</dbReference>
<feature type="domain" description="Peptidase S8/S53" evidence="8">
    <location>
        <begin position="113"/>
        <end position="407"/>
    </location>
</feature>
<dbReference type="NCBIfam" id="TIGR04183">
    <property type="entry name" value="Por_Secre_tail"/>
    <property type="match status" value="1"/>
</dbReference>